<comment type="catalytic activity">
    <reaction evidence="1">
        <text>5-hydroxy-2-oxo-4-ureido-2,5-dihydro-1H-imidazole-5-carboxylate + H(+) = (S)-allantoin + CO2</text>
        <dbReference type="Rhea" id="RHEA:26301"/>
        <dbReference type="ChEBI" id="CHEBI:15378"/>
        <dbReference type="ChEBI" id="CHEBI:15678"/>
        <dbReference type="ChEBI" id="CHEBI:16526"/>
        <dbReference type="ChEBI" id="CHEBI:58639"/>
        <dbReference type="EC" id="4.1.1.97"/>
    </reaction>
</comment>
<evidence type="ECO:0000313" key="10">
    <source>
        <dbReference type="Proteomes" id="UP001144396"/>
    </source>
</evidence>
<dbReference type="EC" id="4.1.1.97" evidence="3"/>
<dbReference type="PANTHER" id="PTHR43466:SF1">
    <property type="entry name" value="2-OXO-4-HYDROXY-4-CARBOXY-5-UREIDOIMIDAZOLINE DECARBOXYLASE-RELATED"/>
    <property type="match status" value="1"/>
</dbReference>
<evidence type="ECO:0000259" key="8">
    <source>
        <dbReference type="Pfam" id="PF09349"/>
    </source>
</evidence>
<keyword evidence="5" id="KW-0210">Decarboxylase</keyword>
<dbReference type="NCBIfam" id="TIGR03180">
    <property type="entry name" value="UraD_2"/>
    <property type="match status" value="1"/>
</dbReference>
<name>A0A9W6FQ44_9MICO</name>
<dbReference type="GO" id="GO:0051997">
    <property type="term" value="F:2-oxo-4-hydroxy-4-carboxy-5-ureidoimidazoline decarboxylase activity"/>
    <property type="evidence" value="ECO:0007669"/>
    <property type="project" value="UniProtKB-EC"/>
</dbReference>
<reference evidence="9" key="1">
    <citation type="submission" date="2022-12" db="EMBL/GenBank/DDBJ databases">
        <title>Reference genome sequencing for broad-spectrum identification of bacterial and archaeal isolates by mass spectrometry.</title>
        <authorList>
            <person name="Sekiguchi Y."/>
            <person name="Tourlousse D.M."/>
        </authorList>
    </citation>
    <scope>NUCLEOTIDE SEQUENCE</scope>
    <source>
        <strain evidence="9">14</strain>
    </source>
</reference>
<protein>
    <recommendedName>
        <fullName evidence="3">2-oxo-4-hydroxy-4-carboxy-5-ureidoimidazoline decarboxylase</fullName>
        <ecNumber evidence="3">4.1.1.97</ecNumber>
    </recommendedName>
</protein>
<sequence length="170" mass="17849">MPAPQTPDSFRADLTACLHVERFVDEVAAGAPYASFDALRAAAAASAATLTPAEVDEAMASHPRIGERPTGQGTAQSFSTAEQASADASDEGLARAIAEGNAAYEERFGRVFLIRAAGRSRAEILAELRRRIVLDDPEELAIVSDQLAQIALLRLEQLYGDAAAPIGVAA</sequence>
<feature type="domain" description="Oxo-4-hydroxy-4-carboxy-5-ureidoimidazoline decarboxylase" evidence="8">
    <location>
        <begin position="7"/>
        <end position="156"/>
    </location>
</feature>
<evidence type="ECO:0000256" key="4">
    <source>
        <dbReference type="ARBA" id="ARBA00022631"/>
    </source>
</evidence>
<dbReference type="GO" id="GO:0006144">
    <property type="term" value="P:purine nucleobase metabolic process"/>
    <property type="evidence" value="ECO:0007669"/>
    <property type="project" value="UniProtKB-KW"/>
</dbReference>
<evidence type="ECO:0000256" key="1">
    <source>
        <dbReference type="ARBA" id="ARBA00001163"/>
    </source>
</evidence>
<dbReference type="Pfam" id="PF09349">
    <property type="entry name" value="OHCU_decarbox"/>
    <property type="match status" value="1"/>
</dbReference>
<dbReference type="RefSeq" id="WP_281885257.1">
    <property type="nucleotide sequence ID" value="NZ_BSDP01000001.1"/>
</dbReference>
<dbReference type="SUPFAM" id="SSF158694">
    <property type="entry name" value="UraD-Like"/>
    <property type="match status" value="1"/>
</dbReference>
<comment type="pathway">
    <text evidence="2">Purine metabolism; urate degradation; (S)-allantoin from urate: step 3/3.</text>
</comment>
<dbReference type="InterPro" id="IPR036778">
    <property type="entry name" value="OHCU_decarboxylase_sf"/>
</dbReference>
<feature type="region of interest" description="Disordered" evidence="7">
    <location>
        <begin position="63"/>
        <end position="87"/>
    </location>
</feature>
<dbReference type="AlphaFoldDB" id="A0A9W6FQ44"/>
<gene>
    <name evidence="9" type="ORF">ARHIZOSPH14_23820</name>
</gene>
<dbReference type="PANTHER" id="PTHR43466">
    <property type="entry name" value="2-OXO-4-HYDROXY-4-CARBOXY-5-UREIDOIMIDAZOLINE DECARBOXYLASE-RELATED"/>
    <property type="match status" value="1"/>
</dbReference>
<dbReference type="Proteomes" id="UP001144396">
    <property type="component" value="Unassembled WGS sequence"/>
</dbReference>
<comment type="caution">
    <text evidence="9">The sequence shown here is derived from an EMBL/GenBank/DDBJ whole genome shotgun (WGS) entry which is preliminary data.</text>
</comment>
<feature type="compositionally biased region" description="Polar residues" evidence="7">
    <location>
        <begin position="71"/>
        <end position="83"/>
    </location>
</feature>
<dbReference type="InterPro" id="IPR017595">
    <property type="entry name" value="OHCU_decarboxylase-2"/>
</dbReference>
<keyword evidence="10" id="KW-1185">Reference proteome</keyword>
<evidence type="ECO:0000256" key="7">
    <source>
        <dbReference type="SAM" id="MobiDB-lite"/>
    </source>
</evidence>
<keyword evidence="6" id="KW-0456">Lyase</keyword>
<dbReference type="Gene3D" id="1.10.3330.10">
    <property type="entry name" value="Oxo-4-hydroxy-4-carboxy-5-ureidoimidazoline decarboxylase"/>
    <property type="match status" value="1"/>
</dbReference>
<dbReference type="GO" id="GO:0019628">
    <property type="term" value="P:urate catabolic process"/>
    <property type="evidence" value="ECO:0007669"/>
    <property type="project" value="TreeGrafter"/>
</dbReference>
<keyword evidence="4" id="KW-0659">Purine metabolism</keyword>
<evidence type="ECO:0000256" key="2">
    <source>
        <dbReference type="ARBA" id="ARBA00004754"/>
    </source>
</evidence>
<evidence type="ECO:0000256" key="5">
    <source>
        <dbReference type="ARBA" id="ARBA00022793"/>
    </source>
</evidence>
<dbReference type="NCBIfam" id="NF010372">
    <property type="entry name" value="PRK13798.1"/>
    <property type="match status" value="1"/>
</dbReference>
<proteinExistence type="predicted"/>
<evidence type="ECO:0000313" key="9">
    <source>
        <dbReference type="EMBL" id="GLI28140.1"/>
    </source>
</evidence>
<evidence type="ECO:0000256" key="6">
    <source>
        <dbReference type="ARBA" id="ARBA00023239"/>
    </source>
</evidence>
<evidence type="ECO:0000256" key="3">
    <source>
        <dbReference type="ARBA" id="ARBA00012257"/>
    </source>
</evidence>
<accession>A0A9W6FQ44</accession>
<dbReference type="InterPro" id="IPR018020">
    <property type="entry name" value="OHCU_decarboxylase"/>
</dbReference>
<organism evidence="9 10">
    <name type="scientific">Agromyces rhizosphaerae</name>
    <dbReference type="NCBI Taxonomy" id="88374"/>
    <lineage>
        <taxon>Bacteria</taxon>
        <taxon>Bacillati</taxon>
        <taxon>Actinomycetota</taxon>
        <taxon>Actinomycetes</taxon>
        <taxon>Micrococcales</taxon>
        <taxon>Microbacteriaceae</taxon>
        <taxon>Agromyces</taxon>
    </lineage>
</organism>
<dbReference type="EMBL" id="BSDP01000001">
    <property type="protein sequence ID" value="GLI28140.1"/>
    <property type="molecule type" value="Genomic_DNA"/>
</dbReference>